<proteinExistence type="predicted"/>
<evidence type="ECO:0000256" key="1">
    <source>
        <dbReference type="SAM" id="MobiDB-lite"/>
    </source>
</evidence>
<dbReference type="InterPro" id="IPR019659">
    <property type="entry name" value="DUF2514"/>
</dbReference>
<feature type="region of interest" description="Disordered" evidence="1">
    <location>
        <begin position="49"/>
        <end position="82"/>
    </location>
</feature>
<dbReference type="EMBL" id="PIDS01000566">
    <property type="protein sequence ID" value="PLL37690.1"/>
    <property type="molecule type" value="Genomic_DNA"/>
</dbReference>
<evidence type="ECO:0000313" key="2">
    <source>
        <dbReference type="EMBL" id="PLL37690.1"/>
    </source>
</evidence>
<feature type="compositionally biased region" description="Basic and acidic residues" evidence="1">
    <location>
        <begin position="61"/>
        <end position="82"/>
    </location>
</feature>
<reference evidence="2 3" key="2">
    <citation type="submission" date="2018-01" db="EMBL/GenBank/DDBJ databases">
        <title>Genomic study of Klebsiella pneumoniae.</title>
        <authorList>
            <person name="Yang Y."/>
            <person name="Bicalho R."/>
        </authorList>
    </citation>
    <scope>NUCLEOTIDE SEQUENCE [LARGE SCALE GENOMIC DNA]</scope>
    <source>
        <strain evidence="2 3">A11</strain>
    </source>
</reference>
<reference evidence="2 3" key="1">
    <citation type="submission" date="2017-11" db="EMBL/GenBank/DDBJ databases">
        <authorList>
            <person name="Han C.G."/>
        </authorList>
    </citation>
    <scope>NUCLEOTIDE SEQUENCE [LARGE SCALE GENOMIC DNA]</scope>
    <source>
        <strain evidence="2 3">A11</strain>
    </source>
</reference>
<organism evidence="2 3">
    <name type="scientific">Klebsiella michiganensis</name>
    <dbReference type="NCBI Taxonomy" id="1134687"/>
    <lineage>
        <taxon>Bacteria</taxon>
        <taxon>Pseudomonadati</taxon>
        <taxon>Pseudomonadota</taxon>
        <taxon>Gammaproteobacteria</taxon>
        <taxon>Enterobacterales</taxon>
        <taxon>Enterobacteriaceae</taxon>
        <taxon>Klebsiella/Raoultella group</taxon>
        <taxon>Klebsiella</taxon>
    </lineage>
</organism>
<comment type="caution">
    <text evidence="2">The sequence shown here is derived from an EMBL/GenBank/DDBJ whole genome shotgun (WGS) entry which is preliminary data.</text>
</comment>
<dbReference type="RefSeq" id="WP_268013383.1">
    <property type="nucleotide sequence ID" value="NZ_JAHBNO010000002.1"/>
</dbReference>
<evidence type="ECO:0000313" key="3">
    <source>
        <dbReference type="Proteomes" id="UP000234505"/>
    </source>
</evidence>
<protein>
    <submittedName>
        <fullName evidence="2">DUF2514 domain-containing protein</fullName>
    </submittedName>
</protein>
<gene>
    <name evidence="2" type="ORF">CWN50_16810</name>
</gene>
<dbReference type="AlphaFoldDB" id="A0A2J4R336"/>
<dbReference type="Pfam" id="PF10721">
    <property type="entry name" value="DUF2514"/>
    <property type="match status" value="1"/>
</dbReference>
<dbReference type="Proteomes" id="UP000234505">
    <property type="component" value="Unassembled WGS sequence"/>
</dbReference>
<name>A0A2J4R336_9ENTR</name>
<accession>A0A2J4R336</accession>
<sequence length="177" mass="19519">MKTKYAVLIGLIVASALGGAGYVIHESAFEAGKKDNDKEWKLKWSERDKADKEAQLTQEQAQREEELRRKKKTEEIVNDAEREKQKALADAVDADNAADQLRGQLAKIRRELATSETGRISADAARRQTAAETASLLADLYEESDRRAGEIAKYADAAASAGSICERTYDAVTRSVE</sequence>